<evidence type="ECO:0000313" key="8">
    <source>
        <dbReference type="Proteomes" id="UP000703674"/>
    </source>
</evidence>
<evidence type="ECO:0000256" key="6">
    <source>
        <dbReference type="SAM" id="Phobius"/>
    </source>
</evidence>
<evidence type="ECO:0000256" key="2">
    <source>
        <dbReference type="ARBA" id="ARBA00022475"/>
    </source>
</evidence>
<evidence type="ECO:0000256" key="4">
    <source>
        <dbReference type="ARBA" id="ARBA00022989"/>
    </source>
</evidence>
<keyword evidence="5 6" id="KW-0472">Membrane</keyword>
<keyword evidence="8" id="KW-1185">Reference proteome</keyword>
<evidence type="ECO:0000256" key="3">
    <source>
        <dbReference type="ARBA" id="ARBA00022692"/>
    </source>
</evidence>
<comment type="caution">
    <text evidence="7">The sequence shown here is derived from an EMBL/GenBank/DDBJ whole genome shotgun (WGS) entry which is preliminary data.</text>
</comment>
<evidence type="ECO:0000256" key="1">
    <source>
        <dbReference type="ARBA" id="ARBA00004651"/>
    </source>
</evidence>
<keyword evidence="4 6" id="KW-1133">Transmembrane helix</keyword>
<reference evidence="7 8" key="1">
    <citation type="submission" date="2020-03" db="EMBL/GenBank/DDBJ databases">
        <title>Salinimicrobium sp. nov, isolated from SCS.</title>
        <authorList>
            <person name="Cao W.R."/>
        </authorList>
    </citation>
    <scope>NUCLEOTIDE SEQUENCE [LARGE SCALE GENOMIC DNA]</scope>
    <source>
        <strain evidence="8">J15B91</strain>
    </source>
</reference>
<name>A0ABX1D3P9_9FLAO</name>
<accession>A0ABX1D3P9</accession>
<evidence type="ECO:0000256" key="5">
    <source>
        <dbReference type="ARBA" id="ARBA00023136"/>
    </source>
</evidence>
<feature type="non-terminal residue" evidence="7">
    <location>
        <position position="1"/>
    </location>
</feature>
<proteinExistence type="predicted"/>
<gene>
    <name evidence="7" type="ORF">HC175_15425</name>
</gene>
<dbReference type="InterPro" id="IPR017039">
    <property type="entry name" value="Virul_fac_BrkB"/>
</dbReference>
<organism evidence="7 8">
    <name type="scientific">Salinimicrobium oceani</name>
    <dbReference type="NCBI Taxonomy" id="2722702"/>
    <lineage>
        <taxon>Bacteria</taxon>
        <taxon>Pseudomonadati</taxon>
        <taxon>Bacteroidota</taxon>
        <taxon>Flavobacteriia</taxon>
        <taxon>Flavobacteriales</taxon>
        <taxon>Flavobacteriaceae</taxon>
        <taxon>Salinimicrobium</taxon>
    </lineage>
</organism>
<dbReference type="Proteomes" id="UP000703674">
    <property type="component" value="Unassembled WGS sequence"/>
</dbReference>
<dbReference type="EMBL" id="JAAVJR010000072">
    <property type="protein sequence ID" value="NJW54299.1"/>
    <property type="molecule type" value="Genomic_DNA"/>
</dbReference>
<feature type="transmembrane region" description="Helical" evidence="6">
    <location>
        <begin position="6"/>
        <end position="31"/>
    </location>
</feature>
<evidence type="ECO:0000313" key="7">
    <source>
        <dbReference type="EMBL" id="NJW54299.1"/>
    </source>
</evidence>
<protein>
    <submittedName>
        <fullName evidence="7">YihY/virulence factor BrkB family protein</fullName>
    </submittedName>
</protein>
<dbReference type="RefSeq" id="WP_168139346.1">
    <property type="nucleotide sequence ID" value="NZ_JAAVJR010000072.1"/>
</dbReference>
<keyword evidence="2" id="KW-1003">Cell membrane</keyword>
<sequence length="45" mass="5261">YNELYGSIGALLILMVYIWINSNILLLGFELNASLMRLKRKKNNF</sequence>
<keyword evidence="3 6" id="KW-0812">Transmembrane</keyword>
<dbReference type="Pfam" id="PF03631">
    <property type="entry name" value="Virul_fac_BrkB"/>
    <property type="match status" value="1"/>
</dbReference>
<comment type="subcellular location">
    <subcellularLocation>
        <location evidence="1">Cell membrane</location>
        <topology evidence="1">Multi-pass membrane protein</topology>
    </subcellularLocation>
</comment>